<dbReference type="InterPro" id="IPR036865">
    <property type="entry name" value="CRAL-TRIO_dom_sf"/>
</dbReference>
<sequence length="3118" mass="358381">MTENIDFTESVNYSRHLLKCISKFLPNNPNFCPSFKDIENEPYFKHCVKNLISIYMDSDTDTIINDILRLLKDKLSKYEEFPKLTEDEDNDKLLNNPQTVSKFPVNKNVQSPSLNSTHSLPIIEPLSNNLYAENSIDTKKSNSNPSNFSDTNYNNGLSEATQKLMEKYSDIRKDTKFPIRSLGISNYVLIFLKLMLYIFEVNYKFGKAYSNSSQNLKLKKTEFENYFVDLFTKNSTPFHSLKMGIIKEDYFSTNPNVSATIKPNRLPTKTFKQLLKFLIAIKSTFKLDQCVEKIVSEDQLLLPNMKALIKKSLNTSSAHTISNSNSNYMKVDDKKLESITDMNETRDKIDSHVEYLLSYIATSNNQEYMDFLEQILLINPGPEAFKDRFILQELEDKYKKFSDENLELDTEQLINEELQNNDDITLKTYSSNISTNSNHSTNEPNSKYVVIPAYLALFTSNLLFATEYVSFVTFNDIKDLTNFIGFVHKLHRTYKRTIFRKCLLLAFSHALHMFLIFKSSEYYKFTHKNNSVESSHLKKELTSIFNTIYSSFDALRLINDIYGNSTGSLINYKSPPASSTAATYERESSIGSNYSNHGDSLRKSKSFDYFSPSPENLNSSQANSYFESELLPAGSGIKHFFSTISKKGLVISQPGDAYRYGTLNVEDSALNPGDTSVLKALIMISLYNVDVFKNYLNKVTSKGLDDVSKLETGGNSLQSVHLNSNFSVSENLQSPSEASKLRGLNSFVNIIKNKDVSDNSISPPLYSEESANVSLSTHLENQTKNMGQAIKNNILKMPKIQTYYTSNKEIKFWSGVIKHFTGSQSAEISDKSNLHVLNSLMLVHTVGGFLSIQSCDSPIVTFAVRLTTAFDQLSALQKEVLDVPKHLTPAKNALERNDVSNVKHAVENTICSLMLTPLKSLEHLEKVYKSIEGMSNFNVDCIFNLYCMSEALRFFFYIPNKSSDSHQISNKVMILMRKITFLISDKKLNNTSYLQMDASKTIDNIIAQNEKQGNQTIDFFIGKRNEKFIRKFIEAAEKNLSTDEIFSFMLQDRDKLEKELMDYSMASEDLGKSKLNTVVIDENDFQINDVELFLTNSLVANSINVMKAALDFKNIDFLNQSFNNDMKEIEKILLCGLLSSNSHLVEESISCYKTYMTNILSYTSGISYRKFYESGGISIILTTTAIFNLNCPESIRFSIMQIINEMLSMRKQMNKLLFSSTSEPDFTKREKAVLTHLPHVLFRCILVNLSFNDVKTHEILKSLCGFYQEEVAVYCKYYKITSNINDLFYVDLAKSISHYSSVFGPIAFQRHLRSDIAKHVKCASKPLFDCFLVLCDKVFDMMVVGENNLSRDDQVRYRNYSGILASFIGIFKVEFLAGNEDEILRSYAGVIDKKINFFVEKHCDLLSSTDLLIRENSKDILSLELNPGVYGILFKTILKKLELFEKEYSEKKGDSNPYLLEQIMTVMRLIFERKDISLIILTFKSVIEIFDKAIEIIHMMDNNSSFKYKSIMYVCKAVDSFQYAENYFYTTGAYVLKNRWLKIIFNWFKDVAFIELDLINLTKSHREMDMEKRDFDYLRLDTAIECVKALTYLSENFTLEAPAATTTVDLEITKKSVLSNFFNILLKALKRSSDVDKVPFVLKHKTLLLSENILACLKNLLNCAPTIGLDFILPIAYIDNGIMNKIILDILIDLTKNVADDTTDMNEKQEEAVNDILRQFLKHPYLLRLLALKCPYNELERLASSLLRIWSAKNITHIFIADLIEDEINLVSRNMEILRRNSLATRTLAIFSRVKGSEFLDKTIKPLIDGIVVDGLDFEIEKNIEDPIEKAKHVERFMNCIDTFVENIEKSYDCLPDEFFYISQKIYEAANKKFSGSELISVGSFIFLRFFCPAIINPESATIKDRISSTNRRTLILVAKFLQNLANQTINSLKWPLLENQKAKIEEWNLKMFDFLGKVSSFDKKIEIESNWSAPLRNLENVGTLHTLMYNNVTSIRISMIDTVTDRKSFDDLIESSKILDEALQKLGQPTLEVNNGIPEIIRNNAEKYSLVYDFMNRYYLKVGSRPEVNGLIFLSADTSGMPRINISLRLIENDNVDVNEVVYKLIFLESNLWTKKFSILFDGTAAAIREMSKISRIMALFMNLLPRDSFLNLDRIVFYNVSPIFLEFWKYQSRLAHESFNMGLIKHKFLTSNCTPQVFESLQLRQYSSELYHDIRITLLNTSYYEPVKKRFVPVSLKIGNKSIQVINETPKRVKFSEHEGITECYVNTMYYMSDVEEAKASSETGVPCEFTILFKSGFQLVLSSPKYLEILKIILYAKDKLDESSHLPLSEIDVIPPKRNSLFDLDTLTKIFMVALAGCTSKNSEIISRGFALYVTARKTFNLDFEYDAYPCIEATLPEDTTAVLRFISQYLCSKHPEMTYYSIKNCTEGIISGLLHENILSVLSLCSYWIPNILEYVYLDAENNGRERTILLIRLMIKCTFLNPEQAPVFKMFIWYKFLNVPELLELIVDEIITFSMDKESEGADWSICTSILSSTLSTPICSLIIQRLLKLVNNLVPSLTNDNNMNSWSEVLILLSILQEMSFSSYVLFERYIPEVLYILSMLIDVKPVKVKISLLKILTNICYSFIETTGGNAEKRQILVESIEFLSSQKARYVFGLTRENSSSYHTSNAASLLLKVSHMSDLINFMLKLMHTISKEPSNELLWKAKYKDLIVEAIFGEESYISARAMIYLSILFKDFVYEDLMKNLFQITLNILADISYSEESILHLVTHIIAYGNYVYALDSSNHEIITQLSWMCYTFVMSTNLVFFHAGVIAATQCLEKLLTLSEEEDINIDEMVWSNERAGLEKELHELELFDNKACTKETTLFSHIHVISKALMFSQTKEHGLQFLRMLLKVNRNQSKRNLSKSKNFLGLLFLIYLLEKQSKFEKTYEYYFPNQELEYTLLKTGAQMPTIFVEWLNKEDDFTKNMILYQISILMSIEILEEETKSIILEVGLYVIENQPEVFFEYMSSIKPELEKLKEKITMNSLVMKSFELSMAVTTSPFYSKENVYKVKMEKRLESLQLGGISKLDVFSDNAASEEIENELILRGIKRKRYYIKILNKIFESIENV</sequence>
<name>A0A1E5RQQ5_HANUV</name>
<evidence type="ECO:0000256" key="3">
    <source>
        <dbReference type="SAM" id="Phobius"/>
    </source>
</evidence>
<evidence type="ECO:0000256" key="1">
    <source>
        <dbReference type="ARBA" id="ARBA00022468"/>
    </source>
</evidence>
<dbReference type="PROSITE" id="PS50018">
    <property type="entry name" value="RAS_GTPASE_ACTIV_2"/>
    <property type="match status" value="1"/>
</dbReference>
<evidence type="ECO:0000256" key="2">
    <source>
        <dbReference type="ARBA" id="ARBA00022553"/>
    </source>
</evidence>
<keyword evidence="3" id="KW-0472">Membrane</keyword>
<dbReference type="VEuPathDB" id="FungiDB:AWRI3580_g2418"/>
<dbReference type="Gene3D" id="3.40.525.10">
    <property type="entry name" value="CRAL-TRIO lipid binding domain"/>
    <property type="match status" value="1"/>
</dbReference>
<keyword evidence="3" id="KW-0812">Transmembrane</keyword>
<dbReference type="SMART" id="SM00323">
    <property type="entry name" value="RasGAP"/>
    <property type="match status" value="1"/>
</dbReference>
<dbReference type="InterPro" id="IPR001936">
    <property type="entry name" value="RasGAP_dom"/>
</dbReference>
<feature type="domain" description="Ras-GAP" evidence="4">
    <location>
        <begin position="1738"/>
        <end position="1927"/>
    </location>
</feature>
<keyword evidence="1" id="KW-0343">GTPase activation</keyword>
<comment type="caution">
    <text evidence="5">The sequence shown here is derived from an EMBL/GenBank/DDBJ whole genome shotgun (WGS) entry which is preliminary data.</text>
</comment>
<keyword evidence="3" id="KW-1133">Transmembrane helix</keyword>
<dbReference type="InterPro" id="IPR039360">
    <property type="entry name" value="Ras_GTPase"/>
</dbReference>
<reference evidence="6" key="1">
    <citation type="journal article" date="2016" name="Genome Announc.">
        <title>Genome sequences of three species of Hanseniaspora isolated from spontaneous wine fermentations.</title>
        <authorList>
            <person name="Sternes P.R."/>
            <person name="Lee D."/>
            <person name="Kutyna D.R."/>
            <person name="Borneman A.R."/>
        </authorList>
    </citation>
    <scope>NUCLEOTIDE SEQUENCE [LARGE SCALE GENOMIC DNA]</scope>
    <source>
        <strain evidence="6">AWRI3580</strain>
    </source>
</reference>
<proteinExistence type="predicted"/>
<dbReference type="Pfam" id="PF00616">
    <property type="entry name" value="RasGAP"/>
    <property type="match status" value="1"/>
</dbReference>
<dbReference type="Gene3D" id="1.10.506.10">
    <property type="entry name" value="GTPase Activation - p120gap, domain 1"/>
    <property type="match status" value="2"/>
</dbReference>
<dbReference type="SUPFAM" id="SSF48350">
    <property type="entry name" value="GTPase activation domain, GAP"/>
    <property type="match status" value="1"/>
</dbReference>
<evidence type="ECO:0000313" key="5">
    <source>
        <dbReference type="EMBL" id="OEJ89224.1"/>
    </source>
</evidence>
<evidence type="ECO:0000259" key="4">
    <source>
        <dbReference type="PROSITE" id="PS50018"/>
    </source>
</evidence>
<dbReference type="STRING" id="29833.A0A1E5RQQ5"/>
<gene>
    <name evidence="5" type="ORF">AWRI3580_g2418</name>
</gene>
<dbReference type="GO" id="GO:0005096">
    <property type="term" value="F:GTPase activator activity"/>
    <property type="evidence" value="ECO:0007669"/>
    <property type="project" value="UniProtKB-KW"/>
</dbReference>
<accession>A0A1E5RQQ5</accession>
<dbReference type="Proteomes" id="UP000095358">
    <property type="component" value="Unassembled WGS sequence"/>
</dbReference>
<evidence type="ECO:0000313" key="6">
    <source>
        <dbReference type="Proteomes" id="UP000095358"/>
    </source>
</evidence>
<dbReference type="InterPro" id="IPR023152">
    <property type="entry name" value="RasGAP_CS"/>
</dbReference>
<dbReference type="OrthoDB" id="28245at2759"/>
<dbReference type="GO" id="GO:0007165">
    <property type="term" value="P:signal transduction"/>
    <property type="evidence" value="ECO:0007669"/>
    <property type="project" value="UniProtKB-ARBA"/>
</dbReference>
<dbReference type="PANTHER" id="PTHR10194">
    <property type="entry name" value="RAS GTPASE-ACTIVATING PROTEINS"/>
    <property type="match status" value="1"/>
</dbReference>
<dbReference type="PANTHER" id="PTHR10194:SF142">
    <property type="entry name" value="NEUROFIBROMIN"/>
    <property type="match status" value="1"/>
</dbReference>
<protein>
    <submittedName>
        <fullName evidence="5">Inhibitory regulator protein IRA2</fullName>
    </submittedName>
</protein>
<dbReference type="PROSITE" id="PS00509">
    <property type="entry name" value="RAS_GTPASE_ACTIV_1"/>
    <property type="match status" value="1"/>
</dbReference>
<dbReference type="EMBL" id="LPNN01000004">
    <property type="protein sequence ID" value="OEJ89224.1"/>
    <property type="molecule type" value="Genomic_DNA"/>
</dbReference>
<organism evidence="5 6">
    <name type="scientific">Hanseniaspora uvarum</name>
    <name type="common">Yeast</name>
    <name type="synonym">Kloeckera apiculata</name>
    <dbReference type="NCBI Taxonomy" id="29833"/>
    <lineage>
        <taxon>Eukaryota</taxon>
        <taxon>Fungi</taxon>
        <taxon>Dikarya</taxon>
        <taxon>Ascomycota</taxon>
        <taxon>Saccharomycotina</taxon>
        <taxon>Saccharomycetes</taxon>
        <taxon>Saccharomycodales</taxon>
        <taxon>Saccharomycodaceae</taxon>
        <taxon>Hanseniaspora</taxon>
    </lineage>
</organism>
<keyword evidence="6" id="KW-1185">Reference proteome</keyword>
<dbReference type="InterPro" id="IPR008936">
    <property type="entry name" value="Rho_GTPase_activation_prot"/>
</dbReference>
<keyword evidence="2" id="KW-0597">Phosphoprotein</keyword>
<feature type="transmembrane region" description="Helical" evidence="3">
    <location>
        <begin position="177"/>
        <end position="199"/>
    </location>
</feature>